<evidence type="ECO:0000256" key="9">
    <source>
        <dbReference type="ARBA" id="ARBA00023125"/>
    </source>
</evidence>
<evidence type="ECO:0000256" key="12">
    <source>
        <dbReference type="RuleBase" id="RU003555"/>
    </source>
</evidence>
<dbReference type="RefSeq" id="WP_249242425.1">
    <property type="nucleotide sequence ID" value="NZ_CP096649.1"/>
</dbReference>
<keyword evidence="15" id="KW-1185">Reference proteome</keyword>
<name>A0A9E7DJC8_9FIRM</name>
<keyword evidence="1 12" id="KW-0479">Metal-binding</keyword>
<dbReference type="InterPro" id="IPR004504">
    <property type="entry name" value="DNA_repair_RadA"/>
</dbReference>
<feature type="domain" description="RecA family profile 1" evidence="13">
    <location>
        <begin position="64"/>
        <end position="217"/>
    </location>
</feature>
<keyword evidence="8" id="KW-0346">Stress response</keyword>
<dbReference type="Proteomes" id="UP000831151">
    <property type="component" value="Chromosome"/>
</dbReference>
<dbReference type="GO" id="GO:0005829">
    <property type="term" value="C:cytosol"/>
    <property type="evidence" value="ECO:0007669"/>
    <property type="project" value="TreeGrafter"/>
</dbReference>
<dbReference type="PROSITE" id="PS50162">
    <property type="entry name" value="RECA_2"/>
    <property type="match status" value="1"/>
</dbReference>
<dbReference type="InterPro" id="IPR020568">
    <property type="entry name" value="Ribosomal_Su5_D2-typ_SF"/>
</dbReference>
<keyword evidence="3 12" id="KW-0227">DNA damage</keyword>
<dbReference type="SUPFAM" id="SSF52540">
    <property type="entry name" value="P-loop containing nucleoside triphosphate hydrolases"/>
    <property type="match status" value="1"/>
</dbReference>
<dbReference type="AlphaFoldDB" id="A0A9E7DJC8"/>
<organism evidence="14 15">
    <name type="scientific">Fenollaria massiliensis</name>
    <dbReference type="NCBI Taxonomy" id="938288"/>
    <lineage>
        <taxon>Bacteria</taxon>
        <taxon>Bacillati</taxon>
        <taxon>Bacillota</taxon>
        <taxon>Clostridia</taxon>
        <taxon>Eubacteriales</taxon>
        <taxon>Fenollaria</taxon>
    </lineage>
</organism>
<dbReference type="GO" id="GO:0008270">
    <property type="term" value="F:zinc ion binding"/>
    <property type="evidence" value="ECO:0007669"/>
    <property type="project" value="UniProtKB-KW"/>
</dbReference>
<dbReference type="PANTHER" id="PTHR32472">
    <property type="entry name" value="DNA REPAIR PROTEIN RADA"/>
    <property type="match status" value="1"/>
</dbReference>
<evidence type="ECO:0000256" key="11">
    <source>
        <dbReference type="NCBIfam" id="TIGR00416"/>
    </source>
</evidence>
<evidence type="ECO:0000256" key="4">
    <source>
        <dbReference type="ARBA" id="ARBA00022771"/>
    </source>
</evidence>
<dbReference type="InterPro" id="IPR003593">
    <property type="entry name" value="AAA+_ATPase"/>
</dbReference>
<keyword evidence="6 12" id="KW-0862">Zinc</keyword>
<evidence type="ECO:0000256" key="7">
    <source>
        <dbReference type="ARBA" id="ARBA00022840"/>
    </source>
</evidence>
<dbReference type="PRINTS" id="PR01874">
    <property type="entry name" value="DNAREPAIRADA"/>
</dbReference>
<comment type="similarity">
    <text evidence="12">Belongs to the RecA family. RadA subfamily.</text>
</comment>
<dbReference type="PANTHER" id="PTHR32472:SF10">
    <property type="entry name" value="DNA REPAIR PROTEIN RADA-LIKE PROTEIN"/>
    <property type="match status" value="1"/>
</dbReference>
<keyword evidence="2 12" id="KW-0547">Nucleotide-binding</keyword>
<dbReference type="SMART" id="SM00382">
    <property type="entry name" value="AAA"/>
    <property type="match status" value="1"/>
</dbReference>
<keyword evidence="7 12" id="KW-0067">ATP-binding</keyword>
<dbReference type="GO" id="GO:0000725">
    <property type="term" value="P:recombinational repair"/>
    <property type="evidence" value="ECO:0007669"/>
    <property type="project" value="TreeGrafter"/>
</dbReference>
<dbReference type="SUPFAM" id="SSF54211">
    <property type="entry name" value="Ribosomal protein S5 domain 2-like"/>
    <property type="match status" value="1"/>
</dbReference>
<dbReference type="GO" id="GO:0140664">
    <property type="term" value="F:ATP-dependent DNA damage sensor activity"/>
    <property type="evidence" value="ECO:0007669"/>
    <property type="project" value="InterPro"/>
</dbReference>
<dbReference type="Pfam" id="PF13481">
    <property type="entry name" value="AAA_25"/>
    <property type="match status" value="1"/>
</dbReference>
<evidence type="ECO:0000256" key="3">
    <source>
        <dbReference type="ARBA" id="ARBA00022763"/>
    </source>
</evidence>
<dbReference type="GO" id="GO:0005524">
    <property type="term" value="F:ATP binding"/>
    <property type="evidence" value="ECO:0007669"/>
    <property type="project" value="UniProtKB-UniRule"/>
</dbReference>
<evidence type="ECO:0000256" key="5">
    <source>
        <dbReference type="ARBA" id="ARBA00022801"/>
    </source>
</evidence>
<evidence type="ECO:0000256" key="8">
    <source>
        <dbReference type="ARBA" id="ARBA00023016"/>
    </source>
</evidence>
<comment type="function">
    <text evidence="12">DNA-dependent ATPase involved in processing of recombination intermediates, plays a role in repairing DNA breaks. Stimulates the branch migration of RecA-mediated strand transfer reactions, allowing the 3' invading strand to extend heteroduplex DNA faster. Binds ssDNA in the presence of ADP but not other nucleotides, has ATPase activity that is stimulated by ssDNA and various branched DNA structures, but inhibited by SSB. Does not have RecA's homology-searching function.</text>
</comment>
<gene>
    <name evidence="14" type="primary">radA</name>
    <name evidence="14" type="ORF">M1R53_06465</name>
</gene>
<dbReference type="EMBL" id="CP096649">
    <property type="protein sequence ID" value="UQK58877.1"/>
    <property type="molecule type" value="Genomic_DNA"/>
</dbReference>
<evidence type="ECO:0000313" key="15">
    <source>
        <dbReference type="Proteomes" id="UP000831151"/>
    </source>
</evidence>
<dbReference type="GO" id="GO:0016787">
    <property type="term" value="F:hydrolase activity"/>
    <property type="evidence" value="ECO:0007669"/>
    <property type="project" value="UniProtKB-KW"/>
</dbReference>
<dbReference type="KEGG" id="fms:M1R53_06465"/>
<keyword evidence="5" id="KW-0378">Hydrolase</keyword>
<dbReference type="InterPro" id="IPR041166">
    <property type="entry name" value="Rubredoxin_2"/>
</dbReference>
<evidence type="ECO:0000313" key="14">
    <source>
        <dbReference type="EMBL" id="UQK58877.1"/>
    </source>
</evidence>
<evidence type="ECO:0000256" key="2">
    <source>
        <dbReference type="ARBA" id="ARBA00022741"/>
    </source>
</evidence>
<keyword evidence="4 12" id="KW-0863">Zinc-finger</keyword>
<dbReference type="Gene3D" id="3.40.50.300">
    <property type="entry name" value="P-loop containing nucleotide triphosphate hydrolases"/>
    <property type="match status" value="1"/>
</dbReference>
<dbReference type="InterPro" id="IPR027417">
    <property type="entry name" value="P-loop_NTPase"/>
</dbReference>
<evidence type="ECO:0000256" key="6">
    <source>
        <dbReference type="ARBA" id="ARBA00022833"/>
    </source>
</evidence>
<keyword evidence="9 12" id="KW-0238">DNA-binding</keyword>
<dbReference type="GO" id="GO:0003684">
    <property type="term" value="F:damaged DNA binding"/>
    <property type="evidence" value="ECO:0007669"/>
    <property type="project" value="InterPro"/>
</dbReference>
<reference evidence="14" key="1">
    <citation type="submission" date="2022-04" db="EMBL/GenBank/DDBJ databases">
        <title>Complete genome sequences of Ezakiella coagulans and Fenollaria massiliensis.</title>
        <authorList>
            <person name="France M.T."/>
            <person name="Clifford J."/>
            <person name="Narina S."/>
            <person name="Rutt L."/>
            <person name="Ravel J."/>
        </authorList>
    </citation>
    <scope>NUCLEOTIDE SEQUENCE</scope>
    <source>
        <strain evidence="14">C0061C2</strain>
    </source>
</reference>
<dbReference type="InterPro" id="IPR020588">
    <property type="entry name" value="RecA_ATP-bd"/>
</dbReference>
<dbReference type="Pfam" id="PF18073">
    <property type="entry name" value="Zn_ribbon_LapB"/>
    <property type="match status" value="1"/>
</dbReference>
<evidence type="ECO:0000256" key="1">
    <source>
        <dbReference type="ARBA" id="ARBA00022723"/>
    </source>
</evidence>
<evidence type="ECO:0000256" key="10">
    <source>
        <dbReference type="ARBA" id="ARBA00023204"/>
    </source>
</evidence>
<dbReference type="NCBIfam" id="TIGR00416">
    <property type="entry name" value="sms"/>
    <property type="match status" value="1"/>
</dbReference>
<dbReference type="InterPro" id="IPR014721">
    <property type="entry name" value="Ribsml_uS5_D2-typ_fold_subgr"/>
</dbReference>
<accession>A0A9E7DJC8</accession>
<protein>
    <recommendedName>
        <fullName evidence="11 12">DNA repair protein RadA</fullName>
    </recommendedName>
</protein>
<proteinExistence type="inferred from homology"/>
<sequence length="453" mass="50604">MAKKKSLYKCSECGYESSGYLGKCPECGSWGSLKEVMEDTKKEVKKEKSIKSKAMQLKTVTSSNSDRLKTSFEEFNRVMGEGIVKDSVTILTAKPGAGKSTLLLQIANDACKKGLKVLYASGEESESQIKQRADRILDTIEDDLYIISDMSLDNIKEEVLRVDADMVVVDSIQTVELDEYKPSRPASPTQTVECAYELVNLAKNIQRPRIVFIVGQMTKDDELRGVRTLEHLVDTVLIMDTYQNDSLRTIVASKNRYGATGEMGFMNMQEKGLVSIDNPSEYFVSARKENNFPGSAITVNMEGTRPVILEVEALVTKSYTPYPSRISENMSREKLNTLLSIMEKRLNVDMFDKNVVIKSMGGLKLKEDASNLALIAAIYSQLVNKVLSSDTVYIADISLTGELKKVPQLERRLKEAERMGYKRAVISSEAKLSTKFTKLELIKCSSLIDALKF</sequence>
<dbReference type="Gene3D" id="3.30.230.10">
    <property type="match status" value="1"/>
</dbReference>
<keyword evidence="10 12" id="KW-0234">DNA repair</keyword>
<evidence type="ECO:0000259" key="13">
    <source>
        <dbReference type="PROSITE" id="PS50162"/>
    </source>
</evidence>